<dbReference type="RefSeq" id="YP_009799769.1">
    <property type="nucleotide sequence ID" value="NC_047947.1"/>
</dbReference>
<sequence length="78" mass="9313">MSLENMTADLKWCLFRGIVCELLEKHGYNADKWEMANCLDMSFEFLSDIPVEEWKGHLEDELIEYKSNEGKRFFNVHH</sequence>
<proteinExistence type="predicted"/>
<dbReference type="KEGG" id="vg:54990260"/>
<dbReference type="GeneID" id="54990260"/>
<evidence type="ECO:0000313" key="1">
    <source>
        <dbReference type="EMBL" id="AVQ09765.1"/>
    </source>
</evidence>
<accession>A0A2R3U994</accession>
<reference evidence="1 2" key="1">
    <citation type="submission" date="2018-03" db="EMBL/GenBank/DDBJ databases">
        <title>Three Siphoviridae Salmonella enterica serovar enteritidis bacteriophage show promising potential for phage therapy.</title>
        <authorList>
            <person name="Chen Y."/>
            <person name="Sun E."/>
            <person name="Yang L."/>
            <person name="Wu B."/>
        </authorList>
    </citation>
    <scope>NUCLEOTIDE SEQUENCE [LARGE SCALE GENOMIC DNA]</scope>
</reference>
<dbReference type="Proteomes" id="UP000244837">
    <property type="component" value="Segment"/>
</dbReference>
<dbReference type="EMBL" id="MH102284">
    <property type="protein sequence ID" value="AVQ09765.1"/>
    <property type="molecule type" value="Genomic_DNA"/>
</dbReference>
<evidence type="ECO:0000313" key="2">
    <source>
        <dbReference type="Proteomes" id="UP000244837"/>
    </source>
</evidence>
<protein>
    <submittedName>
        <fullName evidence="1">Uncharacterized protein</fullName>
    </submittedName>
</protein>
<organism evidence="1 2">
    <name type="scientific">Salmonella phage vB_SenS_PHB07</name>
    <dbReference type="NCBI Taxonomy" id="2136179"/>
    <lineage>
        <taxon>Viruses</taxon>
        <taxon>Duplodnaviria</taxon>
        <taxon>Heunggongvirae</taxon>
        <taxon>Uroviricota</taxon>
        <taxon>Caudoviricetes</taxon>
        <taxon>Drexlerviridae</taxon>
        <taxon>Tempevirinae</taxon>
        <taxon>Tlsvirus</taxon>
        <taxon>Tlsvirus PHB07</taxon>
    </lineage>
</organism>
<name>A0A2R3U994_9CAUD</name>
<keyword evidence="2" id="KW-1185">Reference proteome</keyword>